<keyword evidence="6" id="KW-0862">Zinc</keyword>
<evidence type="ECO:0000256" key="5">
    <source>
        <dbReference type="ARBA" id="ARBA00022723"/>
    </source>
</evidence>
<dbReference type="PANTHER" id="PTHR19376:SF36">
    <property type="entry name" value="DNA-DIRECTED RNA POLYMERASE IV SUBUNIT 1"/>
    <property type="match status" value="1"/>
</dbReference>
<dbReference type="InterPro" id="IPR007066">
    <property type="entry name" value="RNA_pol_Rpb1_3"/>
</dbReference>
<dbReference type="GO" id="GO:0046872">
    <property type="term" value="F:metal ion binding"/>
    <property type="evidence" value="ECO:0007669"/>
    <property type="project" value="UniProtKB-KW"/>
</dbReference>
<feature type="domain" description="RNA polymerase N-terminal" evidence="10">
    <location>
        <begin position="218"/>
        <end position="499"/>
    </location>
</feature>
<feature type="region of interest" description="Disordered" evidence="9">
    <location>
        <begin position="282"/>
        <end position="301"/>
    </location>
</feature>
<dbReference type="Gene3D" id="1.10.274.100">
    <property type="entry name" value="RNA polymerase Rpb1, domain 3"/>
    <property type="match status" value="1"/>
</dbReference>
<dbReference type="Gene3D" id="4.10.860.120">
    <property type="entry name" value="RNA polymerase II, clamp domain"/>
    <property type="match status" value="1"/>
</dbReference>
<comment type="catalytic activity">
    <reaction evidence="8">
        <text>RNA(n) + a ribonucleoside 5'-triphosphate = RNA(n+1) + diphosphate</text>
        <dbReference type="Rhea" id="RHEA:21248"/>
        <dbReference type="Rhea" id="RHEA-COMP:14527"/>
        <dbReference type="Rhea" id="RHEA-COMP:17342"/>
        <dbReference type="ChEBI" id="CHEBI:33019"/>
        <dbReference type="ChEBI" id="CHEBI:61557"/>
        <dbReference type="ChEBI" id="CHEBI:140395"/>
        <dbReference type="EC" id="2.7.7.6"/>
    </reaction>
</comment>
<dbReference type="InterPro" id="IPR042102">
    <property type="entry name" value="RNA_pol_Rpb1_3_sf"/>
</dbReference>
<keyword evidence="7" id="KW-0804">Transcription</keyword>
<dbReference type="Proteomes" id="UP001632038">
    <property type="component" value="Unassembled WGS sequence"/>
</dbReference>
<keyword evidence="2" id="KW-0240">DNA-directed RNA polymerase</keyword>
<accession>A0ABD3E295</accession>
<evidence type="ECO:0000256" key="9">
    <source>
        <dbReference type="SAM" id="MobiDB-lite"/>
    </source>
</evidence>
<evidence type="ECO:0000256" key="4">
    <source>
        <dbReference type="ARBA" id="ARBA00022695"/>
    </source>
</evidence>
<evidence type="ECO:0000256" key="2">
    <source>
        <dbReference type="ARBA" id="ARBA00022478"/>
    </source>
</evidence>
<dbReference type="GO" id="GO:0003899">
    <property type="term" value="F:DNA-directed RNA polymerase activity"/>
    <property type="evidence" value="ECO:0007669"/>
    <property type="project" value="UniProtKB-EC"/>
</dbReference>
<dbReference type="PANTHER" id="PTHR19376">
    <property type="entry name" value="DNA-DIRECTED RNA POLYMERASE"/>
    <property type="match status" value="1"/>
</dbReference>
<evidence type="ECO:0000256" key="3">
    <source>
        <dbReference type="ARBA" id="ARBA00022679"/>
    </source>
</evidence>
<dbReference type="InterPro" id="IPR007083">
    <property type="entry name" value="RNA_pol_Rpb1_4"/>
</dbReference>
<dbReference type="Gene3D" id="3.10.450.40">
    <property type="match status" value="1"/>
</dbReference>
<dbReference type="Pfam" id="PF00623">
    <property type="entry name" value="RNA_pol_Rpb1_2"/>
    <property type="match status" value="1"/>
</dbReference>
<evidence type="ECO:0000256" key="7">
    <source>
        <dbReference type="ARBA" id="ARBA00023163"/>
    </source>
</evidence>
<comment type="caution">
    <text evidence="11">The sequence shown here is derived from an EMBL/GenBank/DDBJ whole genome shotgun (WGS) entry which is preliminary data.</text>
</comment>
<evidence type="ECO:0000259" key="10">
    <source>
        <dbReference type="SMART" id="SM00663"/>
    </source>
</evidence>
<dbReference type="SUPFAM" id="SSF64484">
    <property type="entry name" value="beta and beta-prime subunits of DNA dependent RNA-polymerase"/>
    <property type="match status" value="1"/>
</dbReference>
<keyword evidence="5" id="KW-0479">Metal-binding</keyword>
<name>A0ABD3E295_9LAMI</name>
<dbReference type="Pfam" id="PF04983">
    <property type="entry name" value="RNA_pol_Rpb1_3"/>
    <property type="match status" value="1"/>
</dbReference>
<dbReference type="Gene3D" id="1.10.132.30">
    <property type="match status" value="1"/>
</dbReference>
<sequence>MDRDLHIAQPVTFARLKGVHLGILSDEDAGKISERVIGSVNEVSDASLGLPTQNATECATCGSKNSRDCEGHFGLINFPFTILNPYFMSEIAQILNKICPGCKSSKAKHKRNSSNQQPRLCRYCNGNVKYGYPKMKFRVSSKDVFAKSAIIVEVQEKFVDKSSDLELASDYWDVIPKDTTQVHNDLPPNKRVLSPAQVYTILKDVSPAVFEQILNRKNSIFINSLLVTPNSHRVKEFGQRITIDEATKMYRKLIDFRGSPNELSARVLDRYKLSKLRSEKVSNSQRAYEKQSSNESASSSSGLRNIKDLLLGKRTDNSFRMVVVGDPRLKVGEIGLPAQIAENVLITDHINVRNWGKLEQCCDYMLKERGNFSALRNGQTITIWSKDMLHEGDLIRRSLLDGDIVLINRPPSIHQHSLIALSVKILPIKSVMSINPLICNPLRGDFDGDCLHGYVPQSVNSRVELSELVSLDRQLLNGQNGRNLLSLNQDSLTGAHLLLEDGVTLNKAEIQQMQMFCSRRSVVPGVFKSGSGSNLWTGKQLFSLLLPPDFEYSYASNGICIRHGEVVSSSHGSVWLNDSNENLFQCLVRHYREKVLDFLSAGQEMFCEWLMKRGLSVSLSDLYISSDTESRNNLLDDIRYGLQEAEKLSEIGLVMVGGNEHLLVENSEENENTERIMSKARQSKIEFFQASVSASKSVIRDMMTLVYKHSAKNNSLIAMLKAGSKGNLQKLFQHSLCVGLQHTLAPVAFLVPRGLTCASWNEEKSNYEKSDSFIPCTMVGSSFLAGLNPLECYMLSLTTRDSTFGGHADVSGTLTRKLMFFMRDLMISYDGTVRSNHGNHVVQFDYCTEETVPRDAHGDGSIGGHPVGPLAACAISEAAYSALDQPVSVLESSPLLNLKKVLECGAKRNTGHKSATLFLSKRLERWTNGFEYGALEVKDHLENLVFSDVVSEVKICFSNKTNSSTTDTPWSCHFHINKEVAKRRRLNLRSVINALHVNSKRIKPKNKPLPKLHITSKACSELNTDEKSDSVICITAALTTSLKGISEASLKGVSDLDILRDLVKPILLQTVIKGFPEFKKVEILWRESKDKPNDSKSAGRSSGEQYLRVVMSEYCDRTRFWSTLVDKSLRIRNIIDWDRSHPDDIRDCGEAYGIDVAWQCFVNDLHSAIGDTGKTILPEHLLVTASCLSATGEFLPISAKGLAHQRKEANINSPFTQACFSNPSDCLVKAAKMGQKDCLQGSLEALAWGQTPSIGTGCHFDIVYNGKGHELAKPTDVYSLLSSHVERAKPIDPMKHVLGESITSSHFNTTKRKSLLTKMVSQHFSEVGIRKISQRLKRMLKEYPMNSKLKEQDKSTAMKALQFHPRWETKVGKGVLDIKVGRHPDHKETCFFLVRTDGSEEDFSYNKCIHHALEIIAPDKANAYRARKENLARTPAVELV</sequence>
<dbReference type="Gene3D" id="3.30.1490.180">
    <property type="entry name" value="RNA polymerase ii"/>
    <property type="match status" value="1"/>
</dbReference>
<dbReference type="InterPro" id="IPR038120">
    <property type="entry name" value="Rpb1_funnel_sf"/>
</dbReference>
<dbReference type="SMART" id="SM00663">
    <property type="entry name" value="RPOLA_N"/>
    <property type="match status" value="1"/>
</dbReference>
<evidence type="ECO:0000313" key="12">
    <source>
        <dbReference type="Proteomes" id="UP001632038"/>
    </source>
</evidence>
<organism evidence="11 12">
    <name type="scientific">Castilleja foliolosa</name>
    <dbReference type="NCBI Taxonomy" id="1961234"/>
    <lineage>
        <taxon>Eukaryota</taxon>
        <taxon>Viridiplantae</taxon>
        <taxon>Streptophyta</taxon>
        <taxon>Embryophyta</taxon>
        <taxon>Tracheophyta</taxon>
        <taxon>Spermatophyta</taxon>
        <taxon>Magnoliopsida</taxon>
        <taxon>eudicotyledons</taxon>
        <taxon>Gunneridae</taxon>
        <taxon>Pentapetalae</taxon>
        <taxon>asterids</taxon>
        <taxon>lamiids</taxon>
        <taxon>Lamiales</taxon>
        <taxon>Orobanchaceae</taxon>
        <taxon>Pedicularideae</taxon>
        <taxon>Castillejinae</taxon>
        <taxon>Castilleja</taxon>
    </lineage>
</organism>
<dbReference type="GO" id="GO:0000428">
    <property type="term" value="C:DNA-directed RNA polymerase complex"/>
    <property type="evidence" value="ECO:0007669"/>
    <property type="project" value="UniProtKB-KW"/>
</dbReference>
<evidence type="ECO:0000313" key="11">
    <source>
        <dbReference type="EMBL" id="KAL3647224.1"/>
    </source>
</evidence>
<proteinExistence type="predicted"/>
<evidence type="ECO:0000256" key="8">
    <source>
        <dbReference type="ARBA" id="ARBA00048552"/>
    </source>
</evidence>
<dbReference type="Pfam" id="PF05000">
    <property type="entry name" value="RNA_pol_Rpb1_4"/>
    <property type="match status" value="1"/>
</dbReference>
<gene>
    <name evidence="11" type="ORF">CASFOL_008192</name>
</gene>
<dbReference type="InterPro" id="IPR006592">
    <property type="entry name" value="RNA_pol_N"/>
</dbReference>
<keyword evidence="3" id="KW-0808">Transferase</keyword>
<dbReference type="EMBL" id="JAVIJP010000009">
    <property type="protein sequence ID" value="KAL3647224.1"/>
    <property type="molecule type" value="Genomic_DNA"/>
</dbReference>
<reference evidence="12" key="1">
    <citation type="journal article" date="2024" name="IScience">
        <title>Strigolactones Initiate the Formation of Haustorium-like Structures in Castilleja.</title>
        <authorList>
            <person name="Buerger M."/>
            <person name="Peterson D."/>
            <person name="Chory J."/>
        </authorList>
    </citation>
    <scope>NUCLEOTIDE SEQUENCE [LARGE SCALE GENOMIC DNA]</scope>
</reference>
<dbReference type="InterPro" id="IPR045867">
    <property type="entry name" value="DNA-dir_RpoC_beta_prime"/>
</dbReference>
<dbReference type="Gene3D" id="2.40.40.20">
    <property type="match status" value="1"/>
</dbReference>
<protein>
    <recommendedName>
        <fullName evidence="1">DNA-directed RNA polymerase</fullName>
        <ecNumber evidence="1">2.7.7.6</ecNumber>
    </recommendedName>
</protein>
<keyword evidence="12" id="KW-1185">Reference proteome</keyword>
<dbReference type="Pfam" id="PF11523">
    <property type="entry name" value="DUF3223"/>
    <property type="match status" value="1"/>
</dbReference>
<evidence type="ECO:0000256" key="6">
    <source>
        <dbReference type="ARBA" id="ARBA00022833"/>
    </source>
</evidence>
<keyword evidence="4" id="KW-0548">Nucleotidyltransferase</keyword>
<dbReference type="InterPro" id="IPR044893">
    <property type="entry name" value="RNA_pol_Rpb1_clamp_domain"/>
</dbReference>
<dbReference type="EC" id="2.7.7.6" evidence="1"/>
<evidence type="ECO:0000256" key="1">
    <source>
        <dbReference type="ARBA" id="ARBA00012418"/>
    </source>
</evidence>
<dbReference type="InterPro" id="IPR000722">
    <property type="entry name" value="RNA_pol_asu"/>
</dbReference>